<feature type="non-terminal residue" evidence="1">
    <location>
        <position position="9"/>
    </location>
</feature>
<reference evidence="1 2" key="1">
    <citation type="submission" date="2014-07" db="EMBL/GenBank/DDBJ databases">
        <authorList>
            <person name="Sibley D."/>
            <person name="Venepally P."/>
            <person name="Karamycheva S."/>
            <person name="Hadjithomas M."/>
            <person name="Khan A."/>
            <person name="Brunk B."/>
            <person name="Roos D."/>
            <person name="Caler E."/>
            <person name="Lorenzi H."/>
        </authorList>
    </citation>
    <scope>NUCLEOTIDE SEQUENCE [LARGE SCALE GENOMIC DNA]</scope>
    <source>
        <strain evidence="1 2">FOU</strain>
    </source>
</reference>
<sequence>MATPTLSPN</sequence>
<proteinExistence type="predicted"/>
<protein>
    <submittedName>
        <fullName evidence="1">Uncharacterized protein</fullName>
    </submittedName>
</protein>
<dbReference type="EMBL" id="AEYH02001560">
    <property type="protein sequence ID" value="KFG49584.1"/>
    <property type="molecule type" value="Genomic_DNA"/>
</dbReference>
<evidence type="ECO:0000313" key="1">
    <source>
        <dbReference type="EMBL" id="KFG49584.1"/>
    </source>
</evidence>
<comment type="caution">
    <text evidence="1">The sequence shown here is derived from an EMBL/GenBank/DDBJ whole genome shotgun (WGS) entry which is preliminary data.</text>
</comment>
<evidence type="ECO:0000313" key="2">
    <source>
        <dbReference type="Proteomes" id="UP000028838"/>
    </source>
</evidence>
<name>A0A086KYW6_TOXGO</name>
<dbReference type="VEuPathDB" id="ToxoDB:TGFOU_209120A"/>
<gene>
    <name evidence="1" type="ORF">TGFOU_209120A</name>
</gene>
<accession>A0A086KYW6</accession>
<organism evidence="1 2">
    <name type="scientific">Toxoplasma gondii FOU</name>
    <dbReference type="NCBI Taxonomy" id="943167"/>
    <lineage>
        <taxon>Eukaryota</taxon>
        <taxon>Sar</taxon>
        <taxon>Alveolata</taxon>
        <taxon>Apicomplexa</taxon>
        <taxon>Conoidasida</taxon>
        <taxon>Coccidia</taxon>
        <taxon>Eucoccidiorida</taxon>
        <taxon>Eimeriorina</taxon>
        <taxon>Sarcocystidae</taxon>
        <taxon>Toxoplasma</taxon>
    </lineage>
</organism>
<dbReference type="Proteomes" id="UP000028838">
    <property type="component" value="Unassembled WGS sequence"/>
</dbReference>